<dbReference type="InterPro" id="IPR016152">
    <property type="entry name" value="PTrfase/Anion_transptr"/>
</dbReference>
<dbReference type="PANTHER" id="PTHR47738">
    <property type="entry name" value="PTS SYSTEM FRUCTOSE-LIKE EIIA COMPONENT-RELATED"/>
    <property type="match status" value="1"/>
</dbReference>
<comment type="caution">
    <text evidence="2">The sequence shown here is derived from an EMBL/GenBank/DDBJ whole genome shotgun (WGS) entry which is preliminary data.</text>
</comment>
<evidence type="ECO:0000313" key="2">
    <source>
        <dbReference type="EMBL" id="KGF06186.1"/>
    </source>
</evidence>
<dbReference type="EMBL" id="JRMW01000004">
    <property type="protein sequence ID" value="KGF06186.1"/>
    <property type="molecule type" value="Genomic_DNA"/>
</dbReference>
<evidence type="ECO:0000259" key="1">
    <source>
        <dbReference type="PROSITE" id="PS51094"/>
    </source>
</evidence>
<dbReference type="InterPro" id="IPR051541">
    <property type="entry name" value="PTS_SugarTrans_NitroReg"/>
</dbReference>
<dbReference type="RefSeq" id="WP_037325914.1">
    <property type="nucleotide sequence ID" value="NZ_JRMW01000004.1"/>
</dbReference>
<dbReference type="Proteomes" id="UP000029579">
    <property type="component" value="Unassembled WGS sequence"/>
</dbReference>
<dbReference type="Gene3D" id="3.40.930.10">
    <property type="entry name" value="Mannitol-specific EII, Chain A"/>
    <property type="match status" value="1"/>
</dbReference>
<dbReference type="SUPFAM" id="SSF55804">
    <property type="entry name" value="Phoshotransferase/anion transport protein"/>
    <property type="match status" value="1"/>
</dbReference>
<evidence type="ECO:0000313" key="3">
    <source>
        <dbReference type="Proteomes" id="UP000029579"/>
    </source>
</evidence>
<dbReference type="AlphaFoldDB" id="A0A095X928"/>
<accession>A0A095X928</accession>
<dbReference type="CDD" id="cd00211">
    <property type="entry name" value="PTS_IIA_fru"/>
    <property type="match status" value="1"/>
</dbReference>
<protein>
    <recommendedName>
        <fullName evidence="1">PTS EIIA type-2 domain-containing protein</fullName>
    </recommendedName>
</protein>
<dbReference type="PROSITE" id="PS51094">
    <property type="entry name" value="PTS_EIIA_TYPE_2"/>
    <property type="match status" value="1"/>
</dbReference>
<dbReference type="PANTHER" id="PTHR47738:SF3">
    <property type="entry name" value="PHOSPHOTRANSFERASE SYSTEM MANNITOL_FRUCTOSE-SPECIFIC IIA DOMAIN CONTAINING PROTEIN"/>
    <property type="match status" value="1"/>
</dbReference>
<gene>
    <name evidence="2" type="ORF">HMPREF1630_00180</name>
</gene>
<reference evidence="2 3" key="1">
    <citation type="submission" date="2014-07" db="EMBL/GenBank/DDBJ databases">
        <authorList>
            <person name="McCorrison J."/>
            <person name="Sanka R."/>
            <person name="Torralba M."/>
            <person name="Gillis M."/>
            <person name="Haft D.H."/>
            <person name="Methe B."/>
            <person name="Sutton G."/>
            <person name="Nelson K.E."/>
        </authorList>
    </citation>
    <scope>NUCLEOTIDE SEQUENCE [LARGE SCALE GENOMIC DNA]</scope>
    <source>
        <strain evidence="2 3">S7-1-13</strain>
    </source>
</reference>
<organism evidence="2 3">
    <name type="scientific">Anaerococcus lactolyticus S7-1-13</name>
    <dbReference type="NCBI Taxonomy" id="1284686"/>
    <lineage>
        <taxon>Bacteria</taxon>
        <taxon>Bacillati</taxon>
        <taxon>Bacillota</taxon>
        <taxon>Tissierellia</taxon>
        <taxon>Tissierellales</taxon>
        <taxon>Peptoniphilaceae</taxon>
        <taxon>Anaerococcus</taxon>
    </lineage>
</organism>
<name>A0A095X928_9FIRM</name>
<dbReference type="Pfam" id="PF00359">
    <property type="entry name" value="PTS_EIIA_2"/>
    <property type="match status" value="1"/>
</dbReference>
<feature type="domain" description="PTS EIIA type-2" evidence="1">
    <location>
        <begin position="3"/>
        <end position="150"/>
    </location>
</feature>
<dbReference type="InterPro" id="IPR002178">
    <property type="entry name" value="PTS_EIIA_type-2_dom"/>
</dbReference>
<dbReference type="eggNOG" id="COG1762">
    <property type="taxonomic scope" value="Bacteria"/>
</dbReference>
<sequence>MECYLDKDLIFKNLDVKDYKDAINTLASELYKKGLVKQDYVKEVLSREEIYPTGLYTGEINVAIPHCDYQFVNKKSIAVGILKNPIKFKKMDEPTEDVEVSIIIMLAIDEPDNHIAYLTKVFNLVQNQELLKELYLSVSEEKILELLNKNL</sequence>
<proteinExistence type="predicted"/>
<dbReference type="OrthoDB" id="370976at2"/>